<sequence>MTYESLDDFRYDVCSEAHSLRPRKAYSALDLGVAIGIEQQVIQVAIQIAVG</sequence>
<dbReference type="AlphaFoldDB" id="A0A517NAE9"/>
<dbReference type="KEGG" id="rlc:K227x_24970"/>
<gene>
    <name evidence="1" type="ORF">K227x_24970</name>
</gene>
<organism evidence="1 2">
    <name type="scientific">Rubripirellula lacrimiformis</name>
    <dbReference type="NCBI Taxonomy" id="1930273"/>
    <lineage>
        <taxon>Bacteria</taxon>
        <taxon>Pseudomonadati</taxon>
        <taxon>Planctomycetota</taxon>
        <taxon>Planctomycetia</taxon>
        <taxon>Pirellulales</taxon>
        <taxon>Pirellulaceae</taxon>
        <taxon>Rubripirellula</taxon>
    </lineage>
</organism>
<keyword evidence="2" id="KW-1185">Reference proteome</keyword>
<evidence type="ECO:0000313" key="1">
    <source>
        <dbReference type="EMBL" id="QDT04109.1"/>
    </source>
</evidence>
<evidence type="ECO:0000313" key="2">
    <source>
        <dbReference type="Proteomes" id="UP000318538"/>
    </source>
</evidence>
<name>A0A517NAE9_9BACT</name>
<reference evidence="1 2" key="1">
    <citation type="submission" date="2019-02" db="EMBL/GenBank/DDBJ databases">
        <title>Deep-cultivation of Planctomycetes and their phenomic and genomic characterization uncovers novel biology.</title>
        <authorList>
            <person name="Wiegand S."/>
            <person name="Jogler M."/>
            <person name="Boedeker C."/>
            <person name="Pinto D."/>
            <person name="Vollmers J."/>
            <person name="Rivas-Marin E."/>
            <person name="Kohn T."/>
            <person name="Peeters S.H."/>
            <person name="Heuer A."/>
            <person name="Rast P."/>
            <person name="Oberbeckmann S."/>
            <person name="Bunk B."/>
            <person name="Jeske O."/>
            <person name="Meyerdierks A."/>
            <person name="Storesund J.E."/>
            <person name="Kallscheuer N."/>
            <person name="Luecker S."/>
            <person name="Lage O.M."/>
            <person name="Pohl T."/>
            <person name="Merkel B.J."/>
            <person name="Hornburger P."/>
            <person name="Mueller R.-W."/>
            <person name="Bruemmer F."/>
            <person name="Labrenz M."/>
            <person name="Spormann A.M."/>
            <person name="Op den Camp H."/>
            <person name="Overmann J."/>
            <person name="Amann R."/>
            <person name="Jetten M.S.M."/>
            <person name="Mascher T."/>
            <person name="Medema M.H."/>
            <person name="Devos D.P."/>
            <person name="Kaster A.-K."/>
            <person name="Ovreas L."/>
            <person name="Rohde M."/>
            <person name="Galperin M.Y."/>
            <person name="Jogler C."/>
        </authorList>
    </citation>
    <scope>NUCLEOTIDE SEQUENCE [LARGE SCALE GENOMIC DNA]</scope>
    <source>
        <strain evidence="1 2">K22_7</strain>
    </source>
</reference>
<dbReference type="Proteomes" id="UP000318538">
    <property type="component" value="Chromosome"/>
</dbReference>
<protein>
    <submittedName>
        <fullName evidence="1">Uncharacterized protein</fullName>
    </submittedName>
</protein>
<dbReference type="EMBL" id="CP036525">
    <property type="protein sequence ID" value="QDT04109.1"/>
    <property type="molecule type" value="Genomic_DNA"/>
</dbReference>
<accession>A0A517NAE9</accession>
<proteinExistence type="predicted"/>